<reference evidence="3 4" key="3">
    <citation type="journal article" date="2017" name="G3 (Bethesda)">
        <title>Comparative analysis highlights variable genome content of wheat rusts and divergence of the mating loci.</title>
        <authorList>
            <person name="Cuomo C.A."/>
            <person name="Bakkeren G."/>
            <person name="Khalil H.B."/>
            <person name="Panwar V."/>
            <person name="Joly D."/>
            <person name="Linning R."/>
            <person name="Sakthikumar S."/>
            <person name="Song X."/>
            <person name="Adiconis X."/>
            <person name="Fan L."/>
            <person name="Goldberg J.M."/>
            <person name="Levin J.Z."/>
            <person name="Young S."/>
            <person name="Zeng Q."/>
            <person name="Anikster Y."/>
            <person name="Bruce M."/>
            <person name="Wang M."/>
            <person name="Yin C."/>
            <person name="McCallum B."/>
            <person name="Szabo L.J."/>
            <person name="Hulbert S."/>
            <person name="Chen X."/>
            <person name="Fellers J.P."/>
        </authorList>
    </citation>
    <scope>NUCLEOTIDE SEQUENCE</scope>
    <source>
        <strain evidence="3">isolate 1-1 / race 1 (BBBD)</strain>
        <strain evidence="4">Isolate 1-1 / race 1 (BBBD)</strain>
    </source>
</reference>
<evidence type="ECO:0000313" key="3">
    <source>
        <dbReference type="EnsemblFungi" id="PTTG_10746-t43_1-p1"/>
    </source>
</evidence>
<feature type="compositionally biased region" description="Low complexity" evidence="1">
    <location>
        <begin position="123"/>
        <end position="132"/>
    </location>
</feature>
<organism evidence="3 4">
    <name type="scientific">Puccinia triticina (isolate 1-1 / race 1 (BBBD))</name>
    <name type="common">Brown leaf rust fungus</name>
    <dbReference type="NCBI Taxonomy" id="630390"/>
    <lineage>
        <taxon>Eukaryota</taxon>
        <taxon>Fungi</taxon>
        <taxon>Dikarya</taxon>
        <taxon>Basidiomycota</taxon>
        <taxon>Pucciniomycotina</taxon>
        <taxon>Pucciniomycetes</taxon>
        <taxon>Pucciniales</taxon>
        <taxon>Pucciniaceae</taxon>
        <taxon>Puccinia</taxon>
    </lineage>
</organism>
<evidence type="ECO:0000256" key="1">
    <source>
        <dbReference type="SAM" id="MobiDB-lite"/>
    </source>
</evidence>
<gene>
    <name evidence="2" type="ORF">PTTG_10746</name>
</gene>
<accession>A0A0C4FBZ5</accession>
<feature type="region of interest" description="Disordered" evidence="1">
    <location>
        <begin position="104"/>
        <end position="153"/>
    </location>
</feature>
<reference evidence="3" key="4">
    <citation type="submission" date="2025-05" db="UniProtKB">
        <authorList>
            <consortium name="EnsemblFungi"/>
        </authorList>
    </citation>
    <scope>IDENTIFICATION</scope>
    <source>
        <strain evidence="3">isolate 1-1 / race 1 (BBBD)</strain>
    </source>
</reference>
<proteinExistence type="predicted"/>
<evidence type="ECO:0000313" key="2">
    <source>
        <dbReference type="EMBL" id="OAV95672.1"/>
    </source>
</evidence>
<sequence length="153" mass="16924">KSGHKLSTRNADPDPTPSVPPRMVVKSPSHDDSPPAVPFDSNLFLEHMRCPHAEPIAKYLRLFLKEFTKRTTHPPKTTGVAEQVKVVNNFLDIQLNLVDVPPKESTATSNHLTNHVHQRTKNNKNINININKKNSRSALRPPGPAHPPGCSSA</sequence>
<dbReference type="EMBL" id="ADAS02000026">
    <property type="protein sequence ID" value="OAV95672.1"/>
    <property type="molecule type" value="Genomic_DNA"/>
</dbReference>
<dbReference type="EnsemblFungi" id="PTTG_10746-t43_1">
    <property type="protein sequence ID" value="PTTG_10746-t43_1-p1"/>
    <property type="gene ID" value="PTTG_10746"/>
</dbReference>
<dbReference type="VEuPathDB" id="FungiDB:PTTG_10746"/>
<dbReference type="OrthoDB" id="300289at2759"/>
<dbReference type="Gene3D" id="1.10.246.120">
    <property type="match status" value="1"/>
</dbReference>
<reference evidence="2" key="1">
    <citation type="submission" date="2009-11" db="EMBL/GenBank/DDBJ databases">
        <authorList>
            <consortium name="The Broad Institute Genome Sequencing Platform"/>
            <person name="Ward D."/>
            <person name="Feldgarden M."/>
            <person name="Earl A."/>
            <person name="Young S.K."/>
            <person name="Zeng Q."/>
            <person name="Koehrsen M."/>
            <person name="Alvarado L."/>
            <person name="Berlin A."/>
            <person name="Bochicchio J."/>
            <person name="Borenstein D."/>
            <person name="Chapman S.B."/>
            <person name="Chen Z."/>
            <person name="Engels R."/>
            <person name="Freedman E."/>
            <person name="Gellesch M."/>
            <person name="Goldberg J."/>
            <person name="Griggs A."/>
            <person name="Gujja S."/>
            <person name="Heilman E."/>
            <person name="Heiman D."/>
            <person name="Hepburn T."/>
            <person name="Howarth C."/>
            <person name="Jen D."/>
            <person name="Larson L."/>
            <person name="Lewis B."/>
            <person name="Mehta T."/>
            <person name="Park D."/>
            <person name="Pearson M."/>
            <person name="Roberts A."/>
            <person name="Saif S."/>
            <person name="Shea T."/>
            <person name="Shenoy N."/>
            <person name="Sisk P."/>
            <person name="Stolte C."/>
            <person name="Sykes S."/>
            <person name="Thomson T."/>
            <person name="Walk T."/>
            <person name="White J."/>
            <person name="Yandava C."/>
            <person name="Izard J."/>
            <person name="Baranova O.V."/>
            <person name="Blanton J.M."/>
            <person name="Tanner A.C."/>
            <person name="Dewhirst F.E."/>
            <person name="Haas B."/>
            <person name="Nusbaum C."/>
            <person name="Birren B."/>
        </authorList>
    </citation>
    <scope>NUCLEOTIDE SEQUENCE [LARGE SCALE GENOMIC DNA]</scope>
    <source>
        <strain evidence="2">1-1 BBBD Race 1</strain>
    </source>
</reference>
<name>A0A0C4FBZ5_PUCT1</name>
<feature type="region of interest" description="Disordered" evidence="1">
    <location>
        <begin position="1"/>
        <end position="35"/>
    </location>
</feature>
<dbReference type="STRING" id="630390.A0A0C4FBZ5"/>
<reference evidence="2" key="2">
    <citation type="submission" date="2016-05" db="EMBL/GenBank/DDBJ databases">
        <title>Comparative analysis highlights variable genome content of wheat rusts and divergence of the mating loci.</title>
        <authorList>
            <person name="Cuomo C.A."/>
            <person name="Bakkeren G."/>
            <person name="Szabo L."/>
            <person name="Khalil H."/>
            <person name="Joly D."/>
            <person name="Goldberg J."/>
            <person name="Young S."/>
            <person name="Zeng Q."/>
            <person name="Fellers J."/>
        </authorList>
    </citation>
    <scope>NUCLEOTIDE SEQUENCE [LARGE SCALE GENOMIC DNA]</scope>
    <source>
        <strain evidence="2">1-1 BBBD Race 1</strain>
    </source>
</reference>
<protein>
    <submittedName>
        <fullName evidence="2 3">Uncharacterized protein</fullName>
    </submittedName>
</protein>
<dbReference type="Proteomes" id="UP000005240">
    <property type="component" value="Unassembled WGS sequence"/>
</dbReference>
<keyword evidence="4" id="KW-1185">Reference proteome</keyword>
<dbReference type="AlphaFoldDB" id="A0A0C4FBZ5"/>
<evidence type="ECO:0000313" key="4">
    <source>
        <dbReference type="Proteomes" id="UP000005240"/>
    </source>
</evidence>